<proteinExistence type="predicted"/>
<dbReference type="AlphaFoldDB" id="A0AAE0CTJ3"/>
<gene>
    <name evidence="2" type="ORF">Ddye_000927</name>
</gene>
<evidence type="ECO:0000256" key="1">
    <source>
        <dbReference type="SAM" id="Phobius"/>
    </source>
</evidence>
<dbReference type="Proteomes" id="UP001280121">
    <property type="component" value="Unassembled WGS sequence"/>
</dbReference>
<keyword evidence="1" id="KW-0472">Membrane</keyword>
<protein>
    <submittedName>
        <fullName evidence="2">Uncharacterized protein</fullName>
    </submittedName>
</protein>
<feature type="transmembrane region" description="Helical" evidence="1">
    <location>
        <begin position="124"/>
        <end position="142"/>
    </location>
</feature>
<comment type="caution">
    <text evidence="2">The sequence shown here is derived from an EMBL/GenBank/DDBJ whole genome shotgun (WGS) entry which is preliminary data.</text>
</comment>
<evidence type="ECO:0000313" key="3">
    <source>
        <dbReference type="Proteomes" id="UP001280121"/>
    </source>
</evidence>
<dbReference type="GO" id="GO:0008641">
    <property type="term" value="F:ubiquitin-like modifier activating enzyme activity"/>
    <property type="evidence" value="ECO:0007669"/>
    <property type="project" value="InterPro"/>
</dbReference>
<keyword evidence="1" id="KW-1133">Transmembrane helix</keyword>
<sequence length="155" mass="17822">MVHVSVKKVICQSFGGEFYDKFDVVVAGCCYFITKKLINEKCRKLSKHVAFCKVDCRDSCGEIFVDLQNHNYSKDGETKFSFVTLSKSLKKQLSANYSIQVLSLSSQEAISVPWRVLPRKVSKLYFVMRGVVIYAVINFLILKEKRIEDLKNYRG</sequence>
<dbReference type="SUPFAM" id="SSF69572">
    <property type="entry name" value="Activating enzymes of the ubiquitin-like proteins"/>
    <property type="match status" value="1"/>
</dbReference>
<name>A0AAE0CTJ3_9ROSI</name>
<keyword evidence="3" id="KW-1185">Reference proteome</keyword>
<reference evidence="2" key="1">
    <citation type="journal article" date="2023" name="Plant J.">
        <title>Genome sequences and population genomics provide insights into the demographic history, inbreeding, and mutation load of two 'living fossil' tree species of Dipteronia.</title>
        <authorList>
            <person name="Feng Y."/>
            <person name="Comes H.P."/>
            <person name="Chen J."/>
            <person name="Zhu S."/>
            <person name="Lu R."/>
            <person name="Zhang X."/>
            <person name="Li P."/>
            <person name="Qiu J."/>
            <person name="Olsen K.M."/>
            <person name="Qiu Y."/>
        </authorList>
    </citation>
    <scope>NUCLEOTIDE SEQUENCE</scope>
    <source>
        <strain evidence="2">KIB01</strain>
    </source>
</reference>
<dbReference type="Gene3D" id="3.40.50.720">
    <property type="entry name" value="NAD(P)-binding Rossmann-like Domain"/>
    <property type="match status" value="1"/>
</dbReference>
<dbReference type="EMBL" id="JANJYI010000001">
    <property type="protein sequence ID" value="KAK2662353.1"/>
    <property type="molecule type" value="Genomic_DNA"/>
</dbReference>
<evidence type="ECO:0000313" key="2">
    <source>
        <dbReference type="EMBL" id="KAK2662353.1"/>
    </source>
</evidence>
<dbReference type="InterPro" id="IPR035985">
    <property type="entry name" value="Ubiquitin-activating_enz"/>
</dbReference>
<organism evidence="2 3">
    <name type="scientific">Dipteronia dyeriana</name>
    <dbReference type="NCBI Taxonomy" id="168575"/>
    <lineage>
        <taxon>Eukaryota</taxon>
        <taxon>Viridiplantae</taxon>
        <taxon>Streptophyta</taxon>
        <taxon>Embryophyta</taxon>
        <taxon>Tracheophyta</taxon>
        <taxon>Spermatophyta</taxon>
        <taxon>Magnoliopsida</taxon>
        <taxon>eudicotyledons</taxon>
        <taxon>Gunneridae</taxon>
        <taxon>Pentapetalae</taxon>
        <taxon>rosids</taxon>
        <taxon>malvids</taxon>
        <taxon>Sapindales</taxon>
        <taxon>Sapindaceae</taxon>
        <taxon>Hippocastanoideae</taxon>
        <taxon>Acereae</taxon>
        <taxon>Dipteronia</taxon>
    </lineage>
</organism>
<accession>A0AAE0CTJ3</accession>
<keyword evidence="1" id="KW-0812">Transmembrane</keyword>